<keyword evidence="7" id="KW-0645">Protease</keyword>
<keyword evidence="2" id="KW-0479">Metal-binding</keyword>
<dbReference type="RefSeq" id="WP_091539874.1">
    <property type="nucleotide sequence ID" value="NZ_FMUS01000003.1"/>
</dbReference>
<dbReference type="GO" id="GO:0046872">
    <property type="term" value="F:metal ion binding"/>
    <property type="evidence" value="ECO:0007669"/>
    <property type="project" value="UniProtKB-KW"/>
</dbReference>
<dbReference type="OrthoDB" id="9806388at2"/>
<dbReference type="Gene3D" id="3.90.230.10">
    <property type="entry name" value="Creatinase/methionine aminopeptidase superfamily"/>
    <property type="match status" value="1"/>
</dbReference>
<feature type="domain" description="Peptidase M24 C-terminal" evidence="6">
    <location>
        <begin position="531"/>
        <end position="591"/>
    </location>
</feature>
<dbReference type="Gene3D" id="3.40.350.10">
    <property type="entry name" value="Creatinase/prolidase N-terminal domain"/>
    <property type="match status" value="2"/>
</dbReference>
<dbReference type="InterPro" id="IPR000587">
    <property type="entry name" value="Creatinase_N"/>
</dbReference>
<dbReference type="FunFam" id="3.90.230.10:FF:000009">
    <property type="entry name" value="xaa-Pro aminopeptidase 2"/>
    <property type="match status" value="1"/>
</dbReference>
<evidence type="ECO:0000256" key="3">
    <source>
        <dbReference type="ARBA" id="ARBA00022801"/>
    </source>
</evidence>
<dbReference type="InterPro" id="IPR050422">
    <property type="entry name" value="X-Pro_aminopeptidase_P"/>
</dbReference>
<dbReference type="PANTHER" id="PTHR43763:SF6">
    <property type="entry name" value="XAA-PRO AMINOPEPTIDASE 1"/>
    <property type="match status" value="1"/>
</dbReference>
<dbReference type="PANTHER" id="PTHR43763">
    <property type="entry name" value="XAA-PRO AMINOPEPTIDASE 1"/>
    <property type="match status" value="1"/>
</dbReference>
<dbReference type="Proteomes" id="UP000198636">
    <property type="component" value="Unassembled WGS sequence"/>
</dbReference>
<dbReference type="Pfam" id="PF16188">
    <property type="entry name" value="Peptidase_M24_C"/>
    <property type="match status" value="1"/>
</dbReference>
<gene>
    <name evidence="7" type="ORF">SAMN03080606_00637</name>
</gene>
<organism evidence="7 8">
    <name type="scientific">Alkaliphilus peptidifermentans DSM 18978</name>
    <dbReference type="NCBI Taxonomy" id="1120976"/>
    <lineage>
        <taxon>Bacteria</taxon>
        <taxon>Bacillati</taxon>
        <taxon>Bacillota</taxon>
        <taxon>Clostridia</taxon>
        <taxon>Peptostreptococcales</taxon>
        <taxon>Natronincolaceae</taxon>
        <taxon>Alkaliphilus</taxon>
    </lineage>
</organism>
<comment type="similarity">
    <text evidence="1">Belongs to the peptidase M24B family.</text>
</comment>
<evidence type="ECO:0000256" key="1">
    <source>
        <dbReference type="ARBA" id="ARBA00008766"/>
    </source>
</evidence>
<accession>A0A1G5CEA5</accession>
<protein>
    <submittedName>
        <fullName evidence="7">Xaa-Pro aminopeptidase</fullName>
    </submittedName>
</protein>
<keyword evidence="7" id="KW-0031">Aminopeptidase</keyword>
<proteinExistence type="inferred from homology"/>
<dbReference type="InterPro" id="IPR033740">
    <property type="entry name" value="Pept_M24B"/>
</dbReference>
<dbReference type="GO" id="GO:0070006">
    <property type="term" value="F:metalloaminopeptidase activity"/>
    <property type="evidence" value="ECO:0007669"/>
    <property type="project" value="InterPro"/>
</dbReference>
<feature type="domain" description="Creatinase N-terminal" evidence="5">
    <location>
        <begin position="6"/>
        <end position="133"/>
    </location>
</feature>
<evidence type="ECO:0000259" key="5">
    <source>
        <dbReference type="Pfam" id="PF01321"/>
    </source>
</evidence>
<evidence type="ECO:0000313" key="8">
    <source>
        <dbReference type="Proteomes" id="UP000198636"/>
    </source>
</evidence>
<dbReference type="InterPro" id="IPR032416">
    <property type="entry name" value="Peptidase_M24_C"/>
</dbReference>
<dbReference type="EMBL" id="FMUS01000003">
    <property type="protein sequence ID" value="SCY00753.1"/>
    <property type="molecule type" value="Genomic_DNA"/>
</dbReference>
<dbReference type="SUPFAM" id="SSF53092">
    <property type="entry name" value="Creatinase/prolidase N-terminal domain"/>
    <property type="match status" value="1"/>
</dbReference>
<dbReference type="SUPFAM" id="SSF55920">
    <property type="entry name" value="Creatinase/aminopeptidase"/>
    <property type="match status" value="1"/>
</dbReference>
<evidence type="ECO:0000313" key="7">
    <source>
        <dbReference type="EMBL" id="SCY00753.1"/>
    </source>
</evidence>
<dbReference type="FunFam" id="3.40.350.10:FF:000003">
    <property type="entry name" value="Xaa-pro aminopeptidase P"/>
    <property type="match status" value="1"/>
</dbReference>
<keyword evidence="8" id="KW-1185">Reference proteome</keyword>
<name>A0A1G5CEA5_9FIRM</name>
<evidence type="ECO:0000259" key="4">
    <source>
        <dbReference type="Pfam" id="PF00557"/>
    </source>
</evidence>
<dbReference type="STRING" id="1120976.SAMN03080606_00637"/>
<dbReference type="GO" id="GO:0005737">
    <property type="term" value="C:cytoplasm"/>
    <property type="evidence" value="ECO:0007669"/>
    <property type="project" value="UniProtKB-ARBA"/>
</dbReference>
<sequence>MNTGKLQDLRKLMEVIGLDAYIIPSADPHQSEYIPDHWKARSWISGFTGSNGTVVVTKEVAGLWTDGRYFIQAEKQLAGSGIDLFKMNEPNVLNYPDWLNRMLNEGSSVGFDGRVMSVSKTKELEKKLKGKNIKLKKDVDLISLLWTDRPETPLTPIFIHDTKFAGQTIEDKLQDVRKEMKNKGVDYYIISTLDAIAWLYNIRGRDIPNNPVALSYAIVSEESALLFIDGRKIDDGIRKYLEDQGVLTIEYNDIVSYVRSIPVNSTIYFDPDKTNTMVHDALDDECNKKKGKDIITYLKAIKNTTEIENLINCQTKDGVALVKFLHWLDCNIDKEEITEISAADKLEFFRTQQEDFVEPSFQSITAYKDHAAMMHYNPTLEGQYLLKKEGMYLIDSGGQYLDGTTDITRTIVLGDITEEEMRDFTLTLKGHIALSKAIFLYGATGSNLDTIARQHLWTEKINYNCGTGHGVGFFLNVHEGPHNFSQLPNNTKLEKGMVITNEPGVYREGKHGVRIENTLLVIEDEKNEFGQFMKFKTISYCPIDLNGINVDLLTTEEKTWLNNYHQEVNKVLSPYLDGEEKAWLDRKTMKI</sequence>
<dbReference type="Pfam" id="PF01321">
    <property type="entry name" value="Creatinase_N"/>
    <property type="match status" value="1"/>
</dbReference>
<evidence type="ECO:0000259" key="6">
    <source>
        <dbReference type="Pfam" id="PF16188"/>
    </source>
</evidence>
<feature type="domain" description="Peptidase M24" evidence="4">
    <location>
        <begin position="314"/>
        <end position="522"/>
    </location>
</feature>
<dbReference type="Pfam" id="PF16189">
    <property type="entry name" value="Creatinase_N_2"/>
    <property type="match status" value="1"/>
</dbReference>
<dbReference type="CDD" id="cd01085">
    <property type="entry name" value="APP"/>
    <property type="match status" value="1"/>
</dbReference>
<dbReference type="InterPro" id="IPR029149">
    <property type="entry name" value="Creatin/AminoP/Spt16_N"/>
</dbReference>
<dbReference type="InterPro" id="IPR036005">
    <property type="entry name" value="Creatinase/aminopeptidase-like"/>
</dbReference>
<dbReference type="InterPro" id="IPR000994">
    <property type="entry name" value="Pept_M24"/>
</dbReference>
<reference evidence="7 8" key="1">
    <citation type="submission" date="2016-10" db="EMBL/GenBank/DDBJ databases">
        <authorList>
            <person name="de Groot N.N."/>
        </authorList>
    </citation>
    <scope>NUCLEOTIDE SEQUENCE [LARGE SCALE GENOMIC DNA]</scope>
    <source>
        <strain evidence="7 8">DSM 18978</strain>
    </source>
</reference>
<dbReference type="Pfam" id="PF00557">
    <property type="entry name" value="Peptidase_M24"/>
    <property type="match status" value="1"/>
</dbReference>
<evidence type="ECO:0000256" key="2">
    <source>
        <dbReference type="ARBA" id="ARBA00022723"/>
    </source>
</evidence>
<keyword evidence="3" id="KW-0378">Hydrolase</keyword>
<dbReference type="AlphaFoldDB" id="A0A1G5CEA5"/>